<comment type="caution">
    <text evidence="4">The sequence shown here is derived from an EMBL/GenBank/DDBJ whole genome shotgun (WGS) entry which is preliminary data.</text>
</comment>
<dbReference type="OrthoDB" id="300780at2759"/>
<dbReference type="Gene3D" id="2.20.20.110">
    <property type="entry name" value="Rad4, beta-hairpin domain BHD1"/>
    <property type="match status" value="1"/>
</dbReference>
<organism evidence="4 5">
    <name type="scientific">Steinernema carpocapsae</name>
    <name type="common">Entomopathogenic nematode</name>
    <dbReference type="NCBI Taxonomy" id="34508"/>
    <lineage>
        <taxon>Eukaryota</taxon>
        <taxon>Metazoa</taxon>
        <taxon>Ecdysozoa</taxon>
        <taxon>Nematoda</taxon>
        <taxon>Chromadorea</taxon>
        <taxon>Rhabditida</taxon>
        <taxon>Tylenchina</taxon>
        <taxon>Panagrolaimomorpha</taxon>
        <taxon>Strongyloidoidea</taxon>
        <taxon>Steinernematidae</taxon>
        <taxon>Steinernema</taxon>
    </lineage>
</organism>
<feature type="domain" description="Rad4 beta-hairpin" evidence="2">
    <location>
        <begin position="404"/>
        <end position="456"/>
    </location>
</feature>
<feature type="compositionally biased region" description="Basic residues" evidence="1">
    <location>
        <begin position="193"/>
        <end position="210"/>
    </location>
</feature>
<dbReference type="Gene3D" id="3.30.70.2460">
    <property type="entry name" value="Rad4, beta-hairpin domain BHD3"/>
    <property type="match status" value="1"/>
</dbReference>
<evidence type="ECO:0000313" key="4">
    <source>
        <dbReference type="EMBL" id="TMS38286.1"/>
    </source>
</evidence>
<evidence type="ECO:0000313" key="5">
    <source>
        <dbReference type="Proteomes" id="UP000298663"/>
    </source>
</evidence>
<dbReference type="GO" id="GO:0003697">
    <property type="term" value="F:single-stranded DNA binding"/>
    <property type="evidence" value="ECO:0007669"/>
    <property type="project" value="TreeGrafter"/>
</dbReference>
<dbReference type="GO" id="GO:0000111">
    <property type="term" value="C:nucleotide-excision repair factor 2 complex"/>
    <property type="evidence" value="ECO:0007669"/>
    <property type="project" value="TreeGrafter"/>
</dbReference>
<dbReference type="PANTHER" id="PTHR12135:SF0">
    <property type="entry name" value="DNA REPAIR PROTEIN COMPLEMENTING XP-C CELLS"/>
    <property type="match status" value="1"/>
</dbReference>
<dbReference type="InterPro" id="IPR004583">
    <property type="entry name" value="DNA_repair_Rad4"/>
</dbReference>
<proteinExistence type="predicted"/>
<dbReference type="GO" id="GO:0005737">
    <property type="term" value="C:cytoplasm"/>
    <property type="evidence" value="ECO:0007669"/>
    <property type="project" value="TreeGrafter"/>
</dbReference>
<dbReference type="GO" id="GO:0003684">
    <property type="term" value="F:damaged DNA binding"/>
    <property type="evidence" value="ECO:0007669"/>
    <property type="project" value="InterPro"/>
</dbReference>
<dbReference type="Pfam" id="PF10405">
    <property type="entry name" value="BHD_3"/>
    <property type="match status" value="1"/>
</dbReference>
<dbReference type="GO" id="GO:0071942">
    <property type="term" value="C:XPC complex"/>
    <property type="evidence" value="ECO:0007669"/>
    <property type="project" value="TreeGrafter"/>
</dbReference>
<dbReference type="Pfam" id="PF10403">
    <property type="entry name" value="BHD_1"/>
    <property type="match status" value="1"/>
</dbReference>
<reference evidence="4 5" key="1">
    <citation type="journal article" date="2015" name="Genome Biol.">
        <title>Comparative genomics of Steinernema reveals deeply conserved gene regulatory networks.</title>
        <authorList>
            <person name="Dillman A.R."/>
            <person name="Macchietto M."/>
            <person name="Porter C.F."/>
            <person name="Rogers A."/>
            <person name="Williams B."/>
            <person name="Antoshechkin I."/>
            <person name="Lee M.M."/>
            <person name="Goodwin Z."/>
            <person name="Lu X."/>
            <person name="Lewis E.E."/>
            <person name="Goodrich-Blair H."/>
            <person name="Stock S.P."/>
            <person name="Adams B.J."/>
            <person name="Sternberg P.W."/>
            <person name="Mortazavi A."/>
        </authorList>
    </citation>
    <scope>NUCLEOTIDE SEQUENCE [LARGE SCALE GENOMIC DNA]</scope>
    <source>
        <strain evidence="4 5">ALL</strain>
    </source>
</reference>
<dbReference type="AlphaFoldDB" id="A0A4U8UXR4"/>
<dbReference type="SMART" id="SM01030">
    <property type="entry name" value="BHD_1"/>
    <property type="match status" value="1"/>
</dbReference>
<reference evidence="4 5" key="2">
    <citation type="journal article" date="2019" name="G3 (Bethesda)">
        <title>Hybrid Assembly of the Genome of the Entomopathogenic Nematode Steinernema carpocapsae Identifies the X-Chromosome.</title>
        <authorList>
            <person name="Serra L."/>
            <person name="Macchietto M."/>
            <person name="Macias-Munoz A."/>
            <person name="McGill C.J."/>
            <person name="Rodriguez I.M."/>
            <person name="Rodriguez B."/>
            <person name="Murad R."/>
            <person name="Mortazavi A."/>
        </authorList>
    </citation>
    <scope>NUCLEOTIDE SEQUENCE [LARGE SCALE GENOMIC DNA]</scope>
    <source>
        <strain evidence="4 5">ALL</strain>
    </source>
</reference>
<dbReference type="GO" id="GO:0006289">
    <property type="term" value="P:nucleotide-excision repair"/>
    <property type="evidence" value="ECO:0007669"/>
    <property type="project" value="InterPro"/>
</dbReference>
<feature type="compositionally biased region" description="Acidic residues" evidence="1">
    <location>
        <begin position="20"/>
        <end position="33"/>
    </location>
</feature>
<dbReference type="STRING" id="34508.A0A4U8UXR4"/>
<feature type="region of interest" description="Disordered" evidence="1">
    <location>
        <begin position="631"/>
        <end position="686"/>
    </location>
</feature>
<evidence type="ECO:0000256" key="1">
    <source>
        <dbReference type="SAM" id="MobiDB-lite"/>
    </source>
</evidence>
<dbReference type="EMBL" id="AZBU02000001">
    <property type="protein sequence ID" value="TMS38286.1"/>
    <property type="molecule type" value="Genomic_DNA"/>
</dbReference>
<dbReference type="Proteomes" id="UP000298663">
    <property type="component" value="Unassembled WGS sequence"/>
</dbReference>
<sequence>MQSEDQPPKKKGKVDKPSAEAEDEADTWEDVIEDPNVPGPSRRRVNSEDIEVTLVQPDEKKEHWTVVEKRNQERKKRKALEDRVQESIVFGNLAHLHHAVNVKKAAVAKSTWKLWFQGKPAVEAISTASASSHSTELIESSDGSEPEFIGEYSVPRASHHYRTRRTVKMEEEAAAKKALAEKASVKKAPGKAFTKRGRPKKGSSEKHVKRRIPSASLKNTKELRGFLDWFMSLGKRTKKPALSLSNFDLSLALFSYLEDAGHNVRLGKAFAVLQACHVSALVDGKWKRSQLFQYLEPPRDYFLEIWSNAQNRYIPIDPTLRTVDQPYATAEHFCDLYGFAVAIDTDHGVVDVTPRYSSEFLTANFRKRRNGADYLKGLLQTFEPFKAKSEHARLDKLTMEEFLRAQPLPKSLVDYKNHPIYVLEKHLLKFEVIYPADQEPISTFSKSNVYPRTAVHILQREIKWEKEGRKLKPGEKPFKVVKANPNPFLPEEQKKKNATQEWQTEPYRYATVGPEDPLPRNKFGDIDLYIPEEMVPEGCVYMLEHDIARTARKMKVEHAKAVVSWAFKKKRHYAVHKGIIIHAHNAQLLRDAYIADLKAHLEDVRKITEERVFGNWSRMASNAVLLEKAKKRVEEEERQKREESEREGEPLDEVDDDDFEEDSDDEGGARAWPEANFPLSDFISKN</sequence>
<evidence type="ECO:0000259" key="3">
    <source>
        <dbReference type="SMART" id="SM01032"/>
    </source>
</evidence>
<feature type="compositionally biased region" description="Basic and acidic residues" evidence="1">
    <location>
        <begin position="632"/>
        <end position="649"/>
    </location>
</feature>
<dbReference type="InterPro" id="IPR038765">
    <property type="entry name" value="Papain-like_cys_pep_sf"/>
</dbReference>
<gene>
    <name evidence="4" type="ORF">L596_005047</name>
</gene>
<feature type="region of interest" description="Disordered" evidence="1">
    <location>
        <begin position="187"/>
        <end position="210"/>
    </location>
</feature>
<dbReference type="GO" id="GO:0006298">
    <property type="term" value="P:mismatch repair"/>
    <property type="evidence" value="ECO:0007669"/>
    <property type="project" value="TreeGrafter"/>
</dbReference>
<dbReference type="Gene3D" id="3.90.260.10">
    <property type="entry name" value="Transglutaminase-like"/>
    <property type="match status" value="1"/>
</dbReference>
<evidence type="ECO:0008006" key="6">
    <source>
        <dbReference type="Google" id="ProtNLM"/>
    </source>
</evidence>
<keyword evidence="5" id="KW-1185">Reference proteome</keyword>
<dbReference type="SMART" id="SM01032">
    <property type="entry name" value="BHD_3"/>
    <property type="match status" value="1"/>
</dbReference>
<dbReference type="PANTHER" id="PTHR12135">
    <property type="entry name" value="DNA REPAIR PROTEIN XP-C / RAD4"/>
    <property type="match status" value="1"/>
</dbReference>
<name>A0A4U8UXR4_STECR</name>
<feature type="compositionally biased region" description="Acidic residues" evidence="1">
    <location>
        <begin position="650"/>
        <end position="666"/>
    </location>
</feature>
<feature type="domain" description="Rad4 beta-hairpin" evidence="3">
    <location>
        <begin position="518"/>
        <end position="593"/>
    </location>
</feature>
<dbReference type="Pfam" id="PF03835">
    <property type="entry name" value="Rad4"/>
    <property type="match status" value="1"/>
</dbReference>
<feature type="region of interest" description="Disordered" evidence="1">
    <location>
        <begin position="1"/>
        <end position="49"/>
    </location>
</feature>
<dbReference type="InterPro" id="IPR018328">
    <property type="entry name" value="Rad4_beta-hairpin_dom3"/>
</dbReference>
<accession>A0A4U8UXR4</accession>
<dbReference type="InterPro" id="IPR018325">
    <property type="entry name" value="Rad4/PNGase_transGLS-fold"/>
</dbReference>
<dbReference type="SUPFAM" id="SSF54001">
    <property type="entry name" value="Cysteine proteinases"/>
    <property type="match status" value="1"/>
</dbReference>
<dbReference type="InterPro" id="IPR042488">
    <property type="entry name" value="Rad4_BHD3_sf"/>
</dbReference>
<evidence type="ECO:0000259" key="2">
    <source>
        <dbReference type="SMART" id="SM01030"/>
    </source>
</evidence>
<protein>
    <recommendedName>
        <fullName evidence="6">Rad4 beta-hairpin domain-containing protein</fullName>
    </recommendedName>
</protein>
<dbReference type="InterPro" id="IPR036985">
    <property type="entry name" value="Transglutaminase-like_sf"/>
</dbReference>
<dbReference type="InterPro" id="IPR018326">
    <property type="entry name" value="Rad4_beta-hairpin_dom1"/>
</dbReference>